<dbReference type="Gene3D" id="3.10.20.90">
    <property type="entry name" value="Phosphatidylinositol 3-kinase Catalytic Subunit, Chain A, domain 1"/>
    <property type="match status" value="1"/>
</dbReference>
<evidence type="ECO:0000313" key="2">
    <source>
        <dbReference type="EMBL" id="KAK4790348.1"/>
    </source>
</evidence>
<sequence>MAVGDEPWHDFVNVVGKIHIYTKEEWRRWPLSCLEQSPAVMEASSKSSPSGPDSSPTVLSI</sequence>
<keyword evidence="3" id="KW-1185">Reference proteome</keyword>
<dbReference type="AlphaFoldDB" id="A0AAN7LKW1"/>
<dbReference type="EMBL" id="JAXQNO010000010">
    <property type="protein sequence ID" value="KAK4790348.1"/>
    <property type="molecule type" value="Genomic_DNA"/>
</dbReference>
<accession>A0AAN7LKW1</accession>
<evidence type="ECO:0000313" key="3">
    <source>
        <dbReference type="Proteomes" id="UP001346149"/>
    </source>
</evidence>
<protein>
    <submittedName>
        <fullName evidence="2">Uncharacterized protein</fullName>
    </submittedName>
</protein>
<proteinExistence type="predicted"/>
<feature type="compositionally biased region" description="Low complexity" evidence="1">
    <location>
        <begin position="44"/>
        <end position="61"/>
    </location>
</feature>
<name>A0AAN7LKW1_TRANT</name>
<organism evidence="2 3">
    <name type="scientific">Trapa natans</name>
    <name type="common">Water chestnut</name>
    <dbReference type="NCBI Taxonomy" id="22666"/>
    <lineage>
        <taxon>Eukaryota</taxon>
        <taxon>Viridiplantae</taxon>
        <taxon>Streptophyta</taxon>
        <taxon>Embryophyta</taxon>
        <taxon>Tracheophyta</taxon>
        <taxon>Spermatophyta</taxon>
        <taxon>Magnoliopsida</taxon>
        <taxon>eudicotyledons</taxon>
        <taxon>Gunneridae</taxon>
        <taxon>Pentapetalae</taxon>
        <taxon>rosids</taxon>
        <taxon>malvids</taxon>
        <taxon>Myrtales</taxon>
        <taxon>Lythraceae</taxon>
        <taxon>Trapa</taxon>
    </lineage>
</organism>
<gene>
    <name evidence="2" type="ORF">SAY86_017652</name>
</gene>
<dbReference type="Proteomes" id="UP001346149">
    <property type="component" value="Unassembled WGS sequence"/>
</dbReference>
<evidence type="ECO:0000256" key="1">
    <source>
        <dbReference type="SAM" id="MobiDB-lite"/>
    </source>
</evidence>
<reference evidence="2 3" key="1">
    <citation type="journal article" date="2023" name="Hortic Res">
        <title>Pangenome of water caltrop reveals structural variations and asymmetric subgenome divergence after allopolyploidization.</title>
        <authorList>
            <person name="Zhang X."/>
            <person name="Chen Y."/>
            <person name="Wang L."/>
            <person name="Yuan Y."/>
            <person name="Fang M."/>
            <person name="Shi L."/>
            <person name="Lu R."/>
            <person name="Comes H.P."/>
            <person name="Ma Y."/>
            <person name="Chen Y."/>
            <person name="Huang G."/>
            <person name="Zhou Y."/>
            <person name="Zheng Z."/>
            <person name="Qiu Y."/>
        </authorList>
    </citation>
    <scope>NUCLEOTIDE SEQUENCE [LARGE SCALE GENOMIC DNA]</scope>
    <source>
        <strain evidence="2">F231</strain>
    </source>
</reference>
<feature type="region of interest" description="Disordered" evidence="1">
    <location>
        <begin position="40"/>
        <end position="61"/>
    </location>
</feature>
<comment type="caution">
    <text evidence="2">The sequence shown here is derived from an EMBL/GenBank/DDBJ whole genome shotgun (WGS) entry which is preliminary data.</text>
</comment>